<evidence type="ECO:0000256" key="4">
    <source>
        <dbReference type="ARBA" id="ARBA00022525"/>
    </source>
</evidence>
<dbReference type="Gene3D" id="3.30.870.10">
    <property type="entry name" value="Endonuclease Chain A"/>
    <property type="match status" value="2"/>
</dbReference>
<dbReference type="GO" id="GO:0005576">
    <property type="term" value="C:extracellular region"/>
    <property type="evidence" value="ECO:0007669"/>
    <property type="project" value="UniProtKB-SubCell"/>
</dbReference>
<dbReference type="SUPFAM" id="SSF56024">
    <property type="entry name" value="Phospholipase D/nuclease"/>
    <property type="match status" value="2"/>
</dbReference>
<sequence length="513" mass="55889">MTFLKTLLTILVLCAVIVFGLKLLFPLPEETFAEATERLPAAPDSPLGRAILPALERHPDQSGIRPLADGRAAFAARVILARQAVSSIDAQYYIWQDDTTGLMLLEELRAAAERGVRVRLLVDDNGIPGMDALMAELDALPTAQVRIFNPFTLRSPKLASYAFDFRRLNRRMHNKSMTVDGVATVLGGRNIGDIYFAYGEGTHYFDVDAIAVGPVVDDVADSFDDYWNSGSAYAAGKILAPAGVPQIAQLAGLARDSALGAGYREAIREAVLTRQIEDHSLIFEWGDAVLYVDDPAKGLGQASDDDLVVEDLIAMAEATETSLDLVSAYFIPGPRGAEVLEGLAESGVRVRVLTNSLEATDVMPVHAGYMKYRQGLADSGVELLELRAMREEAVERSLPEILAGSASGLHAKVFGFDGARVFIGSYNLDPRSARLNTEMGVLVDSPEMAASLSDQLERMEMYYRVEPDGDGGLVWIEETEGGETVTYDDDPKTSGFQRFMARVVGWLPVEWML</sequence>
<dbReference type="SMART" id="SM00155">
    <property type="entry name" value="PLDc"/>
    <property type="match status" value="2"/>
</dbReference>
<dbReference type="InterPro" id="IPR025202">
    <property type="entry name" value="PLD-like_dom"/>
</dbReference>
<gene>
    <name evidence="7" type="ORF">ATO3_12945</name>
</gene>
<dbReference type="GO" id="GO:0030572">
    <property type="term" value="F:phosphatidyltransferase activity"/>
    <property type="evidence" value="ECO:0007669"/>
    <property type="project" value="UniProtKB-ARBA"/>
</dbReference>
<dbReference type="EMBL" id="AQQR01000004">
    <property type="protein sequence ID" value="OWU73558.1"/>
    <property type="molecule type" value="Genomic_DNA"/>
</dbReference>
<dbReference type="PROSITE" id="PS50035">
    <property type="entry name" value="PLD"/>
    <property type="match status" value="2"/>
</dbReference>
<dbReference type="InterPro" id="IPR001736">
    <property type="entry name" value="PLipase_D/transphosphatidylase"/>
</dbReference>
<keyword evidence="4" id="KW-0964">Secreted</keyword>
<dbReference type="OrthoDB" id="9814092at2"/>
<evidence type="ECO:0000313" key="8">
    <source>
        <dbReference type="Proteomes" id="UP000215377"/>
    </source>
</evidence>
<dbReference type="PANTHER" id="PTHR21248">
    <property type="entry name" value="CARDIOLIPIN SYNTHASE"/>
    <property type="match status" value="1"/>
</dbReference>
<dbReference type="AlphaFoldDB" id="A0A225NM82"/>
<evidence type="ECO:0000256" key="5">
    <source>
        <dbReference type="ARBA" id="ARBA00029594"/>
    </source>
</evidence>
<dbReference type="GO" id="GO:0032049">
    <property type="term" value="P:cardiolipin biosynthetic process"/>
    <property type="evidence" value="ECO:0007669"/>
    <property type="project" value="UniProtKB-ARBA"/>
</dbReference>
<evidence type="ECO:0000313" key="7">
    <source>
        <dbReference type="EMBL" id="OWU73558.1"/>
    </source>
</evidence>
<evidence type="ECO:0000259" key="6">
    <source>
        <dbReference type="PROSITE" id="PS50035"/>
    </source>
</evidence>
<feature type="domain" description="PLD phosphodiesterase" evidence="6">
    <location>
        <begin position="405"/>
        <end position="432"/>
    </location>
</feature>
<dbReference type="PANTHER" id="PTHR21248:SF12">
    <property type="entry name" value="CARDIOLIPIN SYNTHASE C"/>
    <property type="match status" value="1"/>
</dbReference>
<proteinExistence type="predicted"/>
<dbReference type="RefSeq" id="WP_088650281.1">
    <property type="nucleotide sequence ID" value="NZ_AQQR01000004.1"/>
</dbReference>
<accession>A0A225NM82</accession>
<comment type="caution">
    <text evidence="7">The sequence shown here is derived from an EMBL/GenBank/DDBJ whole genome shotgun (WGS) entry which is preliminary data.</text>
</comment>
<organism evidence="7 8">
    <name type="scientific">Marinibacterium profundimaris</name>
    <dbReference type="NCBI Taxonomy" id="1679460"/>
    <lineage>
        <taxon>Bacteria</taxon>
        <taxon>Pseudomonadati</taxon>
        <taxon>Pseudomonadota</taxon>
        <taxon>Alphaproteobacteria</taxon>
        <taxon>Rhodobacterales</taxon>
        <taxon>Paracoccaceae</taxon>
        <taxon>Marinibacterium</taxon>
    </lineage>
</organism>
<keyword evidence="8" id="KW-1185">Reference proteome</keyword>
<evidence type="ECO:0000256" key="2">
    <source>
        <dbReference type="ARBA" id="ARBA00004613"/>
    </source>
</evidence>
<dbReference type="CDD" id="cd09111">
    <property type="entry name" value="PLDc_ymdC_like_1"/>
    <property type="match status" value="1"/>
</dbReference>
<dbReference type="CDD" id="cd09113">
    <property type="entry name" value="PLDc_ymdC_like_2"/>
    <property type="match status" value="1"/>
</dbReference>
<reference evidence="7 8" key="1">
    <citation type="submission" date="2013-04" db="EMBL/GenBank/DDBJ databases">
        <title>Oceanicola sp. 22II1-22F33 Genome Sequencing.</title>
        <authorList>
            <person name="Lai Q."/>
            <person name="Li G."/>
            <person name="Shao Z."/>
        </authorList>
    </citation>
    <scope>NUCLEOTIDE SEQUENCE [LARGE SCALE GENOMIC DNA]</scope>
    <source>
        <strain evidence="7 8">22II1-22F33</strain>
    </source>
</reference>
<evidence type="ECO:0000256" key="1">
    <source>
        <dbReference type="ARBA" id="ARBA00003145"/>
    </source>
</evidence>
<evidence type="ECO:0000256" key="3">
    <source>
        <dbReference type="ARBA" id="ARBA00018392"/>
    </source>
</evidence>
<protein>
    <recommendedName>
        <fullName evidence="3">Phospholipase D</fullName>
    </recommendedName>
    <alternativeName>
        <fullName evidence="5">Choline phosphatase</fullName>
    </alternativeName>
</protein>
<comment type="subcellular location">
    <subcellularLocation>
        <location evidence="2">Secreted</location>
    </subcellularLocation>
</comment>
<comment type="function">
    <text evidence="1">Could be a virulence factor.</text>
</comment>
<name>A0A225NM82_9RHOB</name>
<dbReference type="Proteomes" id="UP000215377">
    <property type="component" value="Unassembled WGS sequence"/>
</dbReference>
<dbReference type="Pfam" id="PF13091">
    <property type="entry name" value="PLDc_2"/>
    <property type="match status" value="2"/>
</dbReference>
<feature type="domain" description="PLD phosphodiesterase" evidence="6">
    <location>
        <begin position="168"/>
        <end position="195"/>
    </location>
</feature>